<dbReference type="GO" id="GO:0016787">
    <property type="term" value="F:hydrolase activity"/>
    <property type="evidence" value="ECO:0007669"/>
    <property type="project" value="UniProtKB-KW"/>
</dbReference>
<protein>
    <submittedName>
        <fullName evidence="8">Very short patch repair endonuclease</fullName>
    </submittedName>
</protein>
<proteinExistence type="inferred from homology"/>
<reference evidence="8 9" key="1">
    <citation type="submission" date="2019-07" db="EMBL/GenBank/DDBJ databases">
        <title>Whole genome shotgun sequence of Cellulomonas persica NBRC 101101.</title>
        <authorList>
            <person name="Hosoyama A."/>
            <person name="Uohara A."/>
            <person name="Ohji S."/>
            <person name="Ichikawa N."/>
        </authorList>
    </citation>
    <scope>NUCLEOTIDE SEQUENCE [LARGE SCALE GENOMIC DNA]</scope>
    <source>
        <strain evidence="8 9">NBRC 101101</strain>
    </source>
</reference>
<accession>A0A510URT1</accession>
<dbReference type="SUPFAM" id="SSF52980">
    <property type="entry name" value="Restriction endonuclease-like"/>
    <property type="match status" value="1"/>
</dbReference>
<dbReference type="InterPro" id="IPR011335">
    <property type="entry name" value="Restrct_endonuc-II-like"/>
</dbReference>
<evidence type="ECO:0000256" key="1">
    <source>
        <dbReference type="ARBA" id="ARBA00022722"/>
    </source>
</evidence>
<keyword evidence="1" id="KW-0540">Nuclease</keyword>
<keyword evidence="4" id="KW-0378">Hydrolase</keyword>
<keyword evidence="3" id="KW-0227">DNA damage</keyword>
<keyword evidence="9" id="KW-1185">Reference proteome</keyword>
<evidence type="ECO:0000256" key="3">
    <source>
        <dbReference type="ARBA" id="ARBA00022763"/>
    </source>
</evidence>
<keyword evidence="5" id="KW-0234">DNA repair</keyword>
<evidence type="ECO:0000256" key="6">
    <source>
        <dbReference type="ARBA" id="ARBA00029466"/>
    </source>
</evidence>
<dbReference type="Proteomes" id="UP000321386">
    <property type="component" value="Unassembled WGS sequence"/>
</dbReference>
<dbReference type="GO" id="GO:0006298">
    <property type="term" value="P:mismatch repair"/>
    <property type="evidence" value="ECO:0007669"/>
    <property type="project" value="InterPro"/>
</dbReference>
<keyword evidence="2 8" id="KW-0255">Endonuclease</keyword>
<dbReference type="Gene3D" id="3.40.960.10">
    <property type="entry name" value="VSR Endonuclease"/>
    <property type="match status" value="1"/>
</dbReference>
<evidence type="ECO:0000256" key="5">
    <source>
        <dbReference type="ARBA" id="ARBA00023204"/>
    </source>
</evidence>
<feature type="domain" description="DUF559" evidence="7">
    <location>
        <begin position="53"/>
        <end position="84"/>
    </location>
</feature>
<name>A0A510URT1_9CELL</name>
<gene>
    <name evidence="8" type="primary">vsr</name>
    <name evidence="8" type="ORF">CPE01_11010</name>
</gene>
<evidence type="ECO:0000259" key="7">
    <source>
        <dbReference type="Pfam" id="PF04480"/>
    </source>
</evidence>
<comment type="caution">
    <text evidence="8">The sequence shown here is derived from an EMBL/GenBank/DDBJ whole genome shotgun (WGS) entry which is preliminary data.</text>
</comment>
<dbReference type="Pfam" id="PF04480">
    <property type="entry name" value="DUF559"/>
    <property type="match status" value="1"/>
</dbReference>
<comment type="similarity">
    <text evidence="6">Belongs to the Vsr family.</text>
</comment>
<evidence type="ECO:0000256" key="4">
    <source>
        <dbReference type="ARBA" id="ARBA00022801"/>
    </source>
</evidence>
<dbReference type="GO" id="GO:0004519">
    <property type="term" value="F:endonuclease activity"/>
    <property type="evidence" value="ECO:0007669"/>
    <property type="project" value="UniProtKB-KW"/>
</dbReference>
<dbReference type="InterPro" id="IPR007569">
    <property type="entry name" value="DUF559"/>
</dbReference>
<evidence type="ECO:0000313" key="8">
    <source>
        <dbReference type="EMBL" id="GEK17368.1"/>
    </source>
</evidence>
<organism evidence="8 9">
    <name type="scientific">Cellulomonas persica</name>
    <dbReference type="NCBI Taxonomy" id="76861"/>
    <lineage>
        <taxon>Bacteria</taxon>
        <taxon>Bacillati</taxon>
        <taxon>Actinomycetota</taxon>
        <taxon>Actinomycetes</taxon>
        <taxon>Micrococcales</taxon>
        <taxon>Cellulomonadaceae</taxon>
        <taxon>Cellulomonas</taxon>
    </lineage>
</organism>
<dbReference type="InterPro" id="IPR004603">
    <property type="entry name" value="DNA_mismatch_endonuc_vsr"/>
</dbReference>
<sequence length="110" mass="12515">MRYSVAVRPIPTLRRTADMVFPRARVAVFVDGCYWHGCPVHFKAPASHTEYWGPKIERNRARDAETTRVLRDAGWTVLRFWEHDDAATCAIAIRATVQDCTGARRATGQK</sequence>
<dbReference type="Pfam" id="PF03852">
    <property type="entry name" value="Vsr"/>
    <property type="match status" value="1"/>
</dbReference>
<evidence type="ECO:0000313" key="9">
    <source>
        <dbReference type="Proteomes" id="UP000321386"/>
    </source>
</evidence>
<dbReference type="EMBL" id="BJUA01000004">
    <property type="protein sequence ID" value="GEK17368.1"/>
    <property type="molecule type" value="Genomic_DNA"/>
</dbReference>
<evidence type="ECO:0000256" key="2">
    <source>
        <dbReference type="ARBA" id="ARBA00022759"/>
    </source>
</evidence>
<dbReference type="AlphaFoldDB" id="A0A510URT1"/>